<dbReference type="EMBL" id="JABTDW010000001">
    <property type="protein sequence ID" value="NSB14686.1"/>
    <property type="molecule type" value="Genomic_DNA"/>
</dbReference>
<accession>A0A1S8R4G0</accession>
<evidence type="ECO:0000313" key="1">
    <source>
        <dbReference type="EMBL" id="NSB14686.1"/>
    </source>
</evidence>
<organism evidence="1 2">
    <name type="scientific">Clostridium beijerinckii</name>
    <name type="common">Clostridium MP</name>
    <dbReference type="NCBI Taxonomy" id="1520"/>
    <lineage>
        <taxon>Bacteria</taxon>
        <taxon>Bacillati</taxon>
        <taxon>Bacillota</taxon>
        <taxon>Clostridia</taxon>
        <taxon>Eubacteriales</taxon>
        <taxon>Clostridiaceae</taxon>
        <taxon>Clostridium</taxon>
    </lineage>
</organism>
<reference evidence="1" key="1">
    <citation type="submission" date="2020-06" db="EMBL/GenBank/DDBJ databases">
        <title>Genomic insights into acetone-butanol-ethanol (ABE) fermentation by sequencing solventogenic clostridia strains.</title>
        <authorList>
            <person name="Brown S."/>
        </authorList>
    </citation>
    <scope>NUCLEOTIDE SEQUENCE</scope>
    <source>
        <strain evidence="1">DJ123</strain>
    </source>
</reference>
<dbReference type="AlphaFoldDB" id="A0A1S8R4G0"/>
<dbReference type="RefSeq" id="WP_038457607.1">
    <property type="nucleotide sequence ID" value="NZ_JABSWH010000001.1"/>
</dbReference>
<name>A0A1S8R4G0_CLOBE</name>
<protein>
    <submittedName>
        <fullName evidence="1">Uncharacterized protein</fullName>
    </submittedName>
</protein>
<dbReference type="Proteomes" id="UP000822184">
    <property type="component" value="Unassembled WGS sequence"/>
</dbReference>
<gene>
    <name evidence="1" type="ORF">BCD95_002945</name>
</gene>
<proteinExistence type="predicted"/>
<sequence>MGINLFNYMYNFLTAKDKLRRPVHIKTSIIATNKKPEGFILLDLVETDFGEMTIEGLLH</sequence>
<comment type="caution">
    <text evidence="1">The sequence shown here is derived from an EMBL/GenBank/DDBJ whole genome shotgun (WGS) entry which is preliminary data.</text>
</comment>
<evidence type="ECO:0000313" key="2">
    <source>
        <dbReference type="Proteomes" id="UP000822184"/>
    </source>
</evidence>